<dbReference type="AlphaFoldDB" id="A0A4Y7RGT7"/>
<proteinExistence type="predicted"/>
<organism evidence="1 2">
    <name type="scientific">Pelotomaculum schinkii</name>
    <dbReference type="NCBI Taxonomy" id="78350"/>
    <lineage>
        <taxon>Bacteria</taxon>
        <taxon>Bacillati</taxon>
        <taxon>Bacillota</taxon>
        <taxon>Clostridia</taxon>
        <taxon>Eubacteriales</taxon>
        <taxon>Desulfotomaculaceae</taxon>
        <taxon>Pelotomaculum</taxon>
    </lineage>
</organism>
<dbReference type="Gene3D" id="3.40.50.300">
    <property type="entry name" value="P-loop containing nucleotide triphosphate hydrolases"/>
    <property type="match status" value="1"/>
</dbReference>
<reference evidence="1 2" key="1">
    <citation type="journal article" date="2018" name="Environ. Microbiol.">
        <title>Novel energy conservation strategies and behaviour of Pelotomaculum schinkii driving syntrophic propionate catabolism.</title>
        <authorList>
            <person name="Hidalgo-Ahumada C.A.P."/>
            <person name="Nobu M.K."/>
            <person name="Narihiro T."/>
            <person name="Tamaki H."/>
            <person name="Liu W.T."/>
            <person name="Kamagata Y."/>
            <person name="Stams A.J.M."/>
            <person name="Imachi H."/>
            <person name="Sousa D.Z."/>
        </authorList>
    </citation>
    <scope>NUCLEOTIDE SEQUENCE [LARGE SCALE GENOMIC DNA]</scope>
    <source>
        <strain evidence="1 2">HH</strain>
    </source>
</reference>
<evidence type="ECO:0000313" key="2">
    <source>
        <dbReference type="Proteomes" id="UP000298324"/>
    </source>
</evidence>
<name>A0A4Y7RGT7_9FIRM</name>
<comment type="caution">
    <text evidence="1">The sequence shown here is derived from an EMBL/GenBank/DDBJ whole genome shotgun (WGS) entry which is preliminary data.</text>
</comment>
<keyword evidence="2" id="KW-1185">Reference proteome</keyword>
<accession>A0A4Y7RGT7</accession>
<dbReference type="SUPFAM" id="SSF52540">
    <property type="entry name" value="P-loop containing nucleoside triphosphate hydrolases"/>
    <property type="match status" value="1"/>
</dbReference>
<sequence>MIIIALQDSLAIAAVLADGPEFLILDESTAGLDAYRKRIREGYLKKIARLGRGLMRPALVLIVLQII</sequence>
<dbReference type="EMBL" id="QFGA01000001">
    <property type="protein sequence ID" value="TEB08003.1"/>
    <property type="molecule type" value="Genomic_DNA"/>
</dbReference>
<evidence type="ECO:0000313" key="1">
    <source>
        <dbReference type="EMBL" id="TEB08003.1"/>
    </source>
</evidence>
<dbReference type="InterPro" id="IPR027417">
    <property type="entry name" value="P-loop_NTPase"/>
</dbReference>
<dbReference type="RefSeq" id="WP_243123979.1">
    <property type="nucleotide sequence ID" value="NZ_QFGA01000001.1"/>
</dbReference>
<protein>
    <submittedName>
        <fullName evidence="1">Uncharacterized protein</fullName>
    </submittedName>
</protein>
<dbReference type="Proteomes" id="UP000298324">
    <property type="component" value="Unassembled WGS sequence"/>
</dbReference>
<gene>
    <name evidence="1" type="ORF">Psch_01558</name>
</gene>